<accession>A0A940MGW1</accession>
<dbReference type="Gene3D" id="3.30.450.40">
    <property type="match status" value="1"/>
</dbReference>
<dbReference type="Gene3D" id="1.10.10.10">
    <property type="entry name" value="Winged helix-like DNA-binding domain superfamily/Winged helix DNA-binding domain"/>
    <property type="match status" value="1"/>
</dbReference>
<gene>
    <name evidence="4" type="ORF">JFN87_17940</name>
</gene>
<sequence>GGAGGAGGADGALRAEVFGLRAKARSHGLIDFAQGIVLARYRLARPTAALVLLKQVSQERNVPLRVLASAVVAAPAPPRASGAWFPGRRRTPPPEPAFLSAHDAASGGRARVLQAAVDAAVAHARSDAAALHLADPAQGGALVLEAHRGLGTAYRDAYAHIAAAGTATGTAGTAGTEVTAPAVARAQATGLLVAGTETVPAFAGRPSEDDRFGAVPNAVHAVPLVLPGGRCTGTLSVQHTRADMELAPQGEAALRSLASDVAAWHSWYQRTVLLDALELLHARAADHRV</sequence>
<dbReference type="RefSeq" id="WP_209341107.1">
    <property type="nucleotide sequence ID" value="NZ_JAGIQL010000069.1"/>
</dbReference>
<evidence type="ECO:0000313" key="4">
    <source>
        <dbReference type="EMBL" id="MBP0459372.1"/>
    </source>
</evidence>
<name>A0A940MGW1_9ACTN</name>
<evidence type="ECO:0000256" key="2">
    <source>
        <dbReference type="ARBA" id="ARBA00023163"/>
    </source>
</evidence>
<keyword evidence="2" id="KW-0804">Transcription</keyword>
<evidence type="ECO:0000259" key="3">
    <source>
        <dbReference type="SMART" id="SM01012"/>
    </source>
</evidence>
<keyword evidence="5" id="KW-1185">Reference proteome</keyword>
<dbReference type="SUPFAM" id="SSF55781">
    <property type="entry name" value="GAF domain-like"/>
    <property type="match status" value="1"/>
</dbReference>
<evidence type="ECO:0000256" key="1">
    <source>
        <dbReference type="ARBA" id="ARBA00023015"/>
    </source>
</evidence>
<protein>
    <submittedName>
        <fullName evidence="4">ANTAR domain-containing protein</fullName>
    </submittedName>
</protein>
<dbReference type="Proteomes" id="UP000670475">
    <property type="component" value="Unassembled WGS sequence"/>
</dbReference>
<evidence type="ECO:0000313" key="5">
    <source>
        <dbReference type="Proteomes" id="UP000670475"/>
    </source>
</evidence>
<dbReference type="SMART" id="SM01012">
    <property type="entry name" value="ANTAR"/>
    <property type="match status" value="1"/>
</dbReference>
<dbReference type="InterPro" id="IPR036388">
    <property type="entry name" value="WH-like_DNA-bd_sf"/>
</dbReference>
<dbReference type="GO" id="GO:0003723">
    <property type="term" value="F:RNA binding"/>
    <property type="evidence" value="ECO:0007669"/>
    <property type="project" value="InterPro"/>
</dbReference>
<reference evidence="4" key="1">
    <citation type="submission" date="2021-03" db="EMBL/GenBank/DDBJ databases">
        <title>Whole genome sequence of Streptomyces bomunensis MMS17-BM035.</title>
        <authorList>
            <person name="Lee J.H."/>
        </authorList>
    </citation>
    <scope>NUCLEOTIDE SEQUENCE</scope>
    <source>
        <strain evidence="4">MMS17-BM035</strain>
    </source>
</reference>
<dbReference type="Pfam" id="PF03861">
    <property type="entry name" value="ANTAR"/>
    <property type="match status" value="1"/>
</dbReference>
<comment type="caution">
    <text evidence="4">The sequence shown here is derived from an EMBL/GenBank/DDBJ whole genome shotgun (WGS) entry which is preliminary data.</text>
</comment>
<dbReference type="InterPro" id="IPR005561">
    <property type="entry name" value="ANTAR"/>
</dbReference>
<feature type="non-terminal residue" evidence="4">
    <location>
        <position position="1"/>
    </location>
</feature>
<dbReference type="InterPro" id="IPR029016">
    <property type="entry name" value="GAF-like_dom_sf"/>
</dbReference>
<feature type="domain" description="ANTAR" evidence="3">
    <location>
        <begin position="16"/>
        <end position="72"/>
    </location>
</feature>
<dbReference type="EMBL" id="JAGIQL010000069">
    <property type="protein sequence ID" value="MBP0459372.1"/>
    <property type="molecule type" value="Genomic_DNA"/>
</dbReference>
<keyword evidence="1" id="KW-0805">Transcription regulation</keyword>
<proteinExistence type="predicted"/>
<organism evidence="4 5">
    <name type="scientific">Streptomyces montanisoli</name>
    <dbReference type="NCBI Taxonomy" id="2798581"/>
    <lineage>
        <taxon>Bacteria</taxon>
        <taxon>Bacillati</taxon>
        <taxon>Actinomycetota</taxon>
        <taxon>Actinomycetes</taxon>
        <taxon>Kitasatosporales</taxon>
        <taxon>Streptomycetaceae</taxon>
        <taxon>Streptomyces</taxon>
    </lineage>
</organism>
<dbReference type="AlphaFoldDB" id="A0A940MGW1"/>